<sequence length="428" mass="45562">MLHRDALPDRFRRPRKRGEPLVMFAAVLMLWMGGRTATWESLSLAMRPDDLSAERPAAPRLALRPWQGVPGSSAVAAVPHDFAGPTRMEDVAPGMVRLVLAEPLLPLPIAPLQPAALTSTAPLARLARARAMRTVTQQVLYMAAMVSLPLPAEMQVRPPRHRRLQPGRDGMGNITSVPVETDKDGAGELMATHEKPLGQTAGRRGAERRWSGDGWLLMRQGGNDHALAGGSAPYGPTYGANQIGAVLRYRLIPGEAHKLTAYTRAYGALNGTGEREVAAGLSLRPVPAVPVIAMAEMRASQFQSGKTHARPAVSLVTEIPPVRLGGRLEAETYVQAGYVGGAAATPFIDGQIRVEQVVTRGGGAELRMGLGAWGGAQQGANRLDIGPTLRIGMRQGQVGARIAIDYRLRVQGNAMPTSGPALTLSAGF</sequence>
<organism evidence="2 3">
    <name type="scientific">Novosphingobium humi</name>
    <dbReference type="NCBI Taxonomy" id="2282397"/>
    <lineage>
        <taxon>Bacteria</taxon>
        <taxon>Pseudomonadati</taxon>
        <taxon>Pseudomonadota</taxon>
        <taxon>Alphaproteobacteria</taxon>
        <taxon>Sphingomonadales</taxon>
        <taxon>Sphingomonadaceae</taxon>
        <taxon>Novosphingobium</taxon>
    </lineage>
</organism>
<dbReference type="Proteomes" id="UP001218231">
    <property type="component" value="Chromosome"/>
</dbReference>
<accession>A0ABY7TTE7</accession>
<evidence type="ECO:0000256" key="1">
    <source>
        <dbReference type="SAM" id="Phobius"/>
    </source>
</evidence>
<proteinExistence type="predicted"/>
<keyword evidence="1" id="KW-1133">Transmembrane helix</keyword>
<protein>
    <submittedName>
        <fullName evidence="2">Uncharacterized protein</fullName>
    </submittedName>
</protein>
<dbReference type="EMBL" id="CP117417">
    <property type="protein sequence ID" value="WCT76492.1"/>
    <property type="molecule type" value="Genomic_DNA"/>
</dbReference>
<keyword evidence="1" id="KW-0812">Transmembrane</keyword>
<evidence type="ECO:0000313" key="2">
    <source>
        <dbReference type="EMBL" id="WCT76492.1"/>
    </source>
</evidence>
<name>A0ABY7TTE7_9SPHN</name>
<keyword evidence="1" id="KW-0472">Membrane</keyword>
<feature type="transmembrane region" description="Helical" evidence="1">
    <location>
        <begin position="21"/>
        <end position="39"/>
    </location>
</feature>
<reference evidence="2 3" key="1">
    <citation type="submission" date="2023-02" db="EMBL/GenBank/DDBJ databases">
        <title>Genome sequence of Novosphingobium humi KACC 19094.</title>
        <authorList>
            <person name="Kim S."/>
            <person name="Heo J."/>
            <person name="Kwon S.-W."/>
        </authorList>
    </citation>
    <scope>NUCLEOTIDE SEQUENCE [LARGE SCALE GENOMIC DNA]</scope>
    <source>
        <strain evidence="2 3">KACC 19094</strain>
    </source>
</reference>
<dbReference type="RefSeq" id="WP_273616933.1">
    <property type="nucleotide sequence ID" value="NZ_CP117417.1"/>
</dbReference>
<evidence type="ECO:0000313" key="3">
    <source>
        <dbReference type="Proteomes" id="UP001218231"/>
    </source>
</evidence>
<keyword evidence="3" id="KW-1185">Reference proteome</keyword>
<gene>
    <name evidence="2" type="ORF">PQ457_11125</name>
</gene>